<accession>A0ABS2GNT0</accession>
<name>A0ABS2GNT0_9FIRM</name>
<dbReference type="GO" id="GO:0004817">
    <property type="term" value="F:cysteine-tRNA ligase activity"/>
    <property type="evidence" value="ECO:0007669"/>
    <property type="project" value="UniProtKB-EC"/>
</dbReference>
<evidence type="ECO:0000256" key="3">
    <source>
        <dbReference type="ARBA" id="ARBA00011245"/>
    </source>
</evidence>
<keyword evidence="6 13" id="KW-0479">Metal-binding</keyword>
<keyword evidence="9 13" id="KW-0067">ATP-binding</keyword>
<evidence type="ECO:0000256" key="11">
    <source>
        <dbReference type="ARBA" id="ARBA00023146"/>
    </source>
</evidence>
<keyword evidence="4 13" id="KW-0963">Cytoplasm</keyword>
<comment type="caution">
    <text evidence="16">The sequence shown here is derived from an EMBL/GenBank/DDBJ whole genome shotgun (WGS) entry which is preliminary data.</text>
</comment>
<evidence type="ECO:0000313" key="16">
    <source>
        <dbReference type="EMBL" id="MBM6923064.1"/>
    </source>
</evidence>
<comment type="catalytic activity">
    <reaction evidence="12 13">
        <text>tRNA(Cys) + L-cysteine + ATP = L-cysteinyl-tRNA(Cys) + AMP + diphosphate</text>
        <dbReference type="Rhea" id="RHEA:17773"/>
        <dbReference type="Rhea" id="RHEA-COMP:9661"/>
        <dbReference type="Rhea" id="RHEA-COMP:9679"/>
        <dbReference type="ChEBI" id="CHEBI:30616"/>
        <dbReference type="ChEBI" id="CHEBI:33019"/>
        <dbReference type="ChEBI" id="CHEBI:35235"/>
        <dbReference type="ChEBI" id="CHEBI:78442"/>
        <dbReference type="ChEBI" id="CHEBI:78517"/>
        <dbReference type="ChEBI" id="CHEBI:456215"/>
        <dbReference type="EC" id="6.1.1.16"/>
    </reaction>
</comment>
<evidence type="ECO:0000256" key="8">
    <source>
        <dbReference type="ARBA" id="ARBA00022833"/>
    </source>
</evidence>
<gene>
    <name evidence="13" type="primary">cysS</name>
    <name evidence="16" type="ORF">H9X81_05070</name>
</gene>
<dbReference type="PANTHER" id="PTHR10890">
    <property type="entry name" value="CYSTEINYL-TRNA SYNTHETASE"/>
    <property type="match status" value="1"/>
</dbReference>
<keyword evidence="8 13" id="KW-0862">Zinc</keyword>
<reference evidence="16 17" key="1">
    <citation type="journal article" date="2021" name="Sci. Rep.">
        <title>The distribution of antibiotic resistance genes in chicken gut microbiota commensals.</title>
        <authorList>
            <person name="Juricova H."/>
            <person name="Matiasovicova J."/>
            <person name="Kubasova T."/>
            <person name="Cejkova D."/>
            <person name="Rychlik I."/>
        </authorList>
    </citation>
    <scope>NUCLEOTIDE SEQUENCE [LARGE SCALE GENOMIC DNA]</scope>
    <source>
        <strain evidence="16 17">An564</strain>
    </source>
</reference>
<keyword evidence="17" id="KW-1185">Reference proteome</keyword>
<feature type="binding site" evidence="13">
    <location>
        <position position="232"/>
    </location>
    <ligand>
        <name>Zn(2+)</name>
        <dbReference type="ChEBI" id="CHEBI:29105"/>
    </ligand>
</feature>
<feature type="binding site" evidence="13">
    <location>
        <position position="207"/>
    </location>
    <ligand>
        <name>Zn(2+)</name>
        <dbReference type="ChEBI" id="CHEBI:29105"/>
    </ligand>
</feature>
<dbReference type="RefSeq" id="WP_204720321.1">
    <property type="nucleotide sequence ID" value="NZ_JACSNR010000004.1"/>
</dbReference>
<organism evidence="16 17">
    <name type="scientific">Hydrogenoanaerobacterium saccharovorans</name>
    <dbReference type="NCBI Taxonomy" id="474960"/>
    <lineage>
        <taxon>Bacteria</taxon>
        <taxon>Bacillati</taxon>
        <taxon>Bacillota</taxon>
        <taxon>Clostridia</taxon>
        <taxon>Eubacteriales</taxon>
        <taxon>Oscillospiraceae</taxon>
        <taxon>Hydrogenoanaerobacterium</taxon>
    </lineage>
</organism>
<evidence type="ECO:0000256" key="13">
    <source>
        <dbReference type="HAMAP-Rule" id="MF_00041"/>
    </source>
</evidence>
<dbReference type="PRINTS" id="PR00983">
    <property type="entry name" value="TRNASYNTHCYS"/>
</dbReference>
<evidence type="ECO:0000256" key="6">
    <source>
        <dbReference type="ARBA" id="ARBA00022723"/>
    </source>
</evidence>
<evidence type="ECO:0000256" key="2">
    <source>
        <dbReference type="ARBA" id="ARBA00005594"/>
    </source>
</evidence>
<evidence type="ECO:0000259" key="15">
    <source>
        <dbReference type="SMART" id="SM00840"/>
    </source>
</evidence>
<feature type="short sequence motif" description="'KMSKS' region" evidence="13">
    <location>
        <begin position="264"/>
        <end position="268"/>
    </location>
</feature>
<keyword evidence="7 13" id="KW-0547">Nucleotide-binding</keyword>
<dbReference type="InterPro" id="IPR056411">
    <property type="entry name" value="CysS_C"/>
</dbReference>
<sequence length="465" mass="53299">MRIYNTLSRKKEEFVPLEPGKVRIYACGPTVYNYIHIGNARPICVFDVLRRYLEYRGYEVKFVQNFTDIDDKLIKKANEEGITVAEVAERYIAEYKKDAEGLGVRPANVHPRATEVVDKIIEIVSHLVEKGYAYESNGDVYFRVHKFEDYGKLSHMPIEDLEAGSRVDVSEIKEDPLDFALWKAAKPGEPYWESPWGKGRPGWHIECTAMIQKHLGETIDIHCGGQDLTFPHHEDEIAQGECCTGKPYARYWMHNGFINVDNQKMSKSLGNFFTVRDVAEKFGYEPIKYLMLSSHYRSPINYSYDIITQCIAALQRLHNCRDHMDFALTTAVDAAGEGDAAFMKEIDQCVEKFVTVMDDDLNTADGITALFDMVKIINTYLTEPRSKEAVNYAIRRFDELTDVLGLLYNRKTEDLDAEIEDLIAQRQAARAAKNFAEADRIRDELKARGIELKDTPQGVQWTRTK</sequence>
<dbReference type="InterPro" id="IPR015273">
    <property type="entry name" value="Cys-tRNA-synt_Ia_DALR"/>
</dbReference>
<dbReference type="Gene3D" id="1.20.120.1910">
    <property type="entry name" value="Cysteine-tRNA ligase, C-terminal anti-codon recognition domain"/>
    <property type="match status" value="1"/>
</dbReference>
<dbReference type="Pfam" id="PF23493">
    <property type="entry name" value="CysS_C"/>
    <property type="match status" value="1"/>
</dbReference>
<evidence type="ECO:0000256" key="9">
    <source>
        <dbReference type="ARBA" id="ARBA00022840"/>
    </source>
</evidence>
<feature type="coiled-coil region" evidence="14">
    <location>
        <begin position="412"/>
        <end position="439"/>
    </location>
</feature>
<dbReference type="NCBIfam" id="TIGR00435">
    <property type="entry name" value="cysS"/>
    <property type="match status" value="1"/>
</dbReference>
<dbReference type="InterPro" id="IPR015803">
    <property type="entry name" value="Cys-tRNA-ligase"/>
</dbReference>
<dbReference type="HAMAP" id="MF_00041">
    <property type="entry name" value="Cys_tRNA_synth"/>
    <property type="match status" value="1"/>
</dbReference>
<feature type="binding site" evidence="13">
    <location>
        <position position="267"/>
    </location>
    <ligand>
        <name>ATP</name>
        <dbReference type="ChEBI" id="CHEBI:30616"/>
    </ligand>
</feature>
<keyword evidence="5 13" id="KW-0436">Ligase</keyword>
<dbReference type="CDD" id="cd00672">
    <property type="entry name" value="CysRS_core"/>
    <property type="match status" value="1"/>
</dbReference>
<feature type="binding site" evidence="13">
    <location>
        <position position="236"/>
    </location>
    <ligand>
        <name>Zn(2+)</name>
        <dbReference type="ChEBI" id="CHEBI:29105"/>
    </ligand>
</feature>
<dbReference type="Pfam" id="PF01406">
    <property type="entry name" value="tRNA-synt_1e"/>
    <property type="match status" value="1"/>
</dbReference>
<evidence type="ECO:0000256" key="5">
    <source>
        <dbReference type="ARBA" id="ARBA00022598"/>
    </source>
</evidence>
<comment type="cofactor">
    <cofactor evidence="13">
        <name>Zn(2+)</name>
        <dbReference type="ChEBI" id="CHEBI:29105"/>
    </cofactor>
    <text evidence="13">Binds 1 zinc ion per subunit.</text>
</comment>
<comment type="subcellular location">
    <subcellularLocation>
        <location evidence="1 13">Cytoplasm</location>
    </subcellularLocation>
</comment>
<feature type="domain" description="Cysteinyl-tRNA synthetase class Ia DALR" evidence="15">
    <location>
        <begin position="352"/>
        <end position="415"/>
    </location>
</feature>
<evidence type="ECO:0000256" key="14">
    <source>
        <dbReference type="SAM" id="Coils"/>
    </source>
</evidence>
<evidence type="ECO:0000256" key="7">
    <source>
        <dbReference type="ARBA" id="ARBA00022741"/>
    </source>
</evidence>
<keyword evidence="14" id="KW-0175">Coiled coil</keyword>
<protein>
    <recommendedName>
        <fullName evidence="13">Cysteine--tRNA ligase</fullName>
        <ecNumber evidence="13">6.1.1.16</ecNumber>
    </recommendedName>
    <alternativeName>
        <fullName evidence="13">Cysteinyl-tRNA synthetase</fullName>
        <shortName evidence="13">CysRS</shortName>
    </alternativeName>
</protein>
<dbReference type="Proteomes" id="UP000724149">
    <property type="component" value="Unassembled WGS sequence"/>
</dbReference>
<dbReference type="SUPFAM" id="SSF47323">
    <property type="entry name" value="Anticodon-binding domain of a subclass of class I aminoacyl-tRNA synthetases"/>
    <property type="match status" value="1"/>
</dbReference>
<dbReference type="SMART" id="SM00840">
    <property type="entry name" value="DALR_2"/>
    <property type="match status" value="1"/>
</dbReference>
<dbReference type="InterPro" id="IPR024909">
    <property type="entry name" value="Cys-tRNA/MSH_ligase"/>
</dbReference>
<evidence type="ECO:0000313" key="17">
    <source>
        <dbReference type="Proteomes" id="UP000724149"/>
    </source>
</evidence>
<evidence type="ECO:0000256" key="10">
    <source>
        <dbReference type="ARBA" id="ARBA00022917"/>
    </source>
</evidence>
<evidence type="ECO:0000256" key="1">
    <source>
        <dbReference type="ARBA" id="ARBA00004496"/>
    </source>
</evidence>
<keyword evidence="11 13" id="KW-0030">Aminoacyl-tRNA synthetase</keyword>
<comment type="similarity">
    <text evidence="2 13">Belongs to the class-I aminoacyl-tRNA synthetase family.</text>
</comment>
<proteinExistence type="inferred from homology"/>
<dbReference type="InterPro" id="IPR032678">
    <property type="entry name" value="tRNA-synt_1_cat_dom"/>
</dbReference>
<feature type="short sequence motif" description="'HIGH' region" evidence="13">
    <location>
        <begin position="29"/>
        <end position="39"/>
    </location>
</feature>
<evidence type="ECO:0000256" key="12">
    <source>
        <dbReference type="ARBA" id="ARBA00047398"/>
    </source>
</evidence>
<dbReference type="SUPFAM" id="SSF52374">
    <property type="entry name" value="Nucleotidylyl transferase"/>
    <property type="match status" value="1"/>
</dbReference>
<dbReference type="Gene3D" id="3.40.50.620">
    <property type="entry name" value="HUPs"/>
    <property type="match status" value="1"/>
</dbReference>
<keyword evidence="10 13" id="KW-0648">Protein biosynthesis</keyword>
<evidence type="ECO:0000256" key="4">
    <source>
        <dbReference type="ARBA" id="ARBA00022490"/>
    </source>
</evidence>
<comment type="subunit">
    <text evidence="3 13">Monomer.</text>
</comment>
<dbReference type="EMBL" id="JACSNR010000004">
    <property type="protein sequence ID" value="MBM6923064.1"/>
    <property type="molecule type" value="Genomic_DNA"/>
</dbReference>
<dbReference type="EC" id="6.1.1.16" evidence="13"/>
<dbReference type="InterPro" id="IPR009080">
    <property type="entry name" value="tRNAsynth_Ia_anticodon-bd"/>
</dbReference>
<dbReference type="PANTHER" id="PTHR10890:SF3">
    <property type="entry name" value="CYSTEINE--TRNA LIGASE, CYTOPLASMIC"/>
    <property type="match status" value="1"/>
</dbReference>
<dbReference type="Pfam" id="PF09190">
    <property type="entry name" value="DALR_2"/>
    <property type="match status" value="1"/>
</dbReference>
<dbReference type="InterPro" id="IPR014729">
    <property type="entry name" value="Rossmann-like_a/b/a_fold"/>
</dbReference>
<feature type="binding site" evidence="13">
    <location>
        <position position="27"/>
    </location>
    <ligand>
        <name>Zn(2+)</name>
        <dbReference type="ChEBI" id="CHEBI:29105"/>
    </ligand>
</feature>